<gene>
    <name evidence="4" type="ORF">SASPL_112892</name>
</gene>
<keyword evidence="5" id="KW-1185">Reference proteome</keyword>
<comment type="subcellular location">
    <subcellularLocation>
        <location evidence="1">Nucleus</location>
    </subcellularLocation>
</comment>
<accession>A0A8X9A6I9</accession>
<dbReference type="GO" id="GO:0005634">
    <property type="term" value="C:nucleus"/>
    <property type="evidence" value="ECO:0007669"/>
    <property type="project" value="UniProtKB-SubCell"/>
</dbReference>
<organism evidence="4">
    <name type="scientific">Salvia splendens</name>
    <name type="common">Scarlet sage</name>
    <dbReference type="NCBI Taxonomy" id="180675"/>
    <lineage>
        <taxon>Eukaryota</taxon>
        <taxon>Viridiplantae</taxon>
        <taxon>Streptophyta</taxon>
        <taxon>Embryophyta</taxon>
        <taxon>Tracheophyta</taxon>
        <taxon>Spermatophyta</taxon>
        <taxon>Magnoliopsida</taxon>
        <taxon>eudicotyledons</taxon>
        <taxon>Gunneridae</taxon>
        <taxon>Pentapetalae</taxon>
        <taxon>asterids</taxon>
        <taxon>lamiids</taxon>
        <taxon>Lamiales</taxon>
        <taxon>Lamiaceae</taxon>
        <taxon>Nepetoideae</taxon>
        <taxon>Mentheae</taxon>
        <taxon>Salviinae</taxon>
        <taxon>Salvia</taxon>
        <taxon>Salvia subgen. Calosphace</taxon>
        <taxon>core Calosphace</taxon>
    </lineage>
</organism>
<dbReference type="OrthoDB" id="694201at2759"/>
<keyword evidence="2" id="KW-0539">Nucleus</keyword>
<evidence type="ECO:0000256" key="2">
    <source>
        <dbReference type="ARBA" id="ARBA00023242"/>
    </source>
</evidence>
<protein>
    <submittedName>
        <fullName evidence="4">Uncharacterized protein</fullName>
    </submittedName>
</protein>
<evidence type="ECO:0000313" key="4">
    <source>
        <dbReference type="EMBL" id="KAG6428639.1"/>
    </source>
</evidence>
<dbReference type="AlphaFoldDB" id="A0A8X9A6I9"/>
<comment type="caution">
    <text evidence="4">The sequence shown here is derived from an EMBL/GenBank/DDBJ whole genome shotgun (WGS) entry which is preliminary data.</text>
</comment>
<dbReference type="PANTHER" id="PTHR33172">
    <property type="entry name" value="OS08G0516900 PROTEIN"/>
    <property type="match status" value="1"/>
</dbReference>
<dbReference type="Proteomes" id="UP000298416">
    <property type="component" value="Unassembled WGS sequence"/>
</dbReference>
<reference evidence="4" key="1">
    <citation type="submission" date="2018-01" db="EMBL/GenBank/DDBJ databases">
        <authorList>
            <person name="Mao J.F."/>
        </authorList>
    </citation>
    <scope>NUCLEOTIDE SEQUENCE</scope>
    <source>
        <strain evidence="4">Huo1</strain>
        <tissue evidence="4">Leaf</tissue>
    </source>
</reference>
<dbReference type="GO" id="GO:0006950">
    <property type="term" value="P:response to stress"/>
    <property type="evidence" value="ECO:0007669"/>
    <property type="project" value="UniProtKB-ARBA"/>
</dbReference>
<evidence type="ECO:0000256" key="1">
    <source>
        <dbReference type="ARBA" id="ARBA00004123"/>
    </source>
</evidence>
<dbReference type="InterPro" id="IPR051992">
    <property type="entry name" value="OxStress_Response_Reg"/>
</dbReference>
<evidence type="ECO:0000256" key="3">
    <source>
        <dbReference type="SAM" id="MobiDB-lite"/>
    </source>
</evidence>
<reference evidence="4" key="2">
    <citation type="submission" date="2020-08" db="EMBL/GenBank/DDBJ databases">
        <title>Plant Genome Project.</title>
        <authorList>
            <person name="Zhang R.-G."/>
        </authorList>
    </citation>
    <scope>NUCLEOTIDE SEQUENCE</scope>
    <source>
        <strain evidence="4">Huo1</strain>
        <tissue evidence="4">Leaf</tissue>
    </source>
</reference>
<feature type="region of interest" description="Disordered" evidence="3">
    <location>
        <begin position="1"/>
        <end position="25"/>
    </location>
</feature>
<proteinExistence type="predicted"/>
<name>A0A8X9A6I9_SALSN</name>
<sequence length="107" mass="11797">MASNPQLQWPPSPSSSDSSSSSGPLYDLADLMEHLPIKRGLSKFYNGKSQTFESLSKVKSVKDLGKREMRRIKSRYKFGPKATIAKRSTKTSCASSIANKTSLFIHG</sequence>
<dbReference type="PANTHER" id="PTHR33172:SF103">
    <property type="entry name" value="PROTEIN OXIDATIVE STRESS 3"/>
    <property type="match status" value="1"/>
</dbReference>
<evidence type="ECO:0000313" key="5">
    <source>
        <dbReference type="Proteomes" id="UP000298416"/>
    </source>
</evidence>
<dbReference type="EMBL" id="PNBA02000004">
    <property type="protein sequence ID" value="KAG6428639.1"/>
    <property type="molecule type" value="Genomic_DNA"/>
</dbReference>